<dbReference type="AlphaFoldDB" id="A0A1I3IDD4"/>
<dbReference type="PROSITE" id="PS00198">
    <property type="entry name" value="4FE4S_FER_1"/>
    <property type="match status" value="1"/>
</dbReference>
<dbReference type="Proteomes" id="UP000183639">
    <property type="component" value="Unassembled WGS sequence"/>
</dbReference>
<evidence type="ECO:0000256" key="1">
    <source>
        <dbReference type="ARBA" id="ARBA00022448"/>
    </source>
</evidence>
<dbReference type="OrthoDB" id="9803319at2"/>
<reference evidence="7 8" key="1">
    <citation type="submission" date="2016-10" db="EMBL/GenBank/DDBJ databases">
        <authorList>
            <person name="de Groot N.N."/>
        </authorList>
    </citation>
    <scope>NUCLEOTIDE SEQUENCE [LARGE SCALE GENOMIC DNA]</scope>
    <source>
        <strain evidence="7 8">Z108</strain>
    </source>
</reference>
<dbReference type="InterPro" id="IPR001080">
    <property type="entry name" value="3Fe4S_ferredoxin"/>
</dbReference>
<dbReference type="GO" id="GO:0051536">
    <property type="term" value="F:iron-sulfur cluster binding"/>
    <property type="evidence" value="ECO:0007669"/>
    <property type="project" value="UniProtKB-KW"/>
</dbReference>
<dbReference type="PANTHER" id="PTHR36923">
    <property type="entry name" value="FERREDOXIN"/>
    <property type="match status" value="1"/>
</dbReference>
<evidence type="ECO:0000256" key="2">
    <source>
        <dbReference type="ARBA" id="ARBA00022723"/>
    </source>
</evidence>
<evidence type="ECO:0000313" key="7">
    <source>
        <dbReference type="EMBL" id="SFI45994.1"/>
    </source>
</evidence>
<accession>A0A1I3IDD4</accession>
<evidence type="ECO:0000256" key="4">
    <source>
        <dbReference type="ARBA" id="ARBA00023004"/>
    </source>
</evidence>
<gene>
    <name evidence="7" type="ORF">SAMN04487861_1451</name>
</gene>
<dbReference type="EMBL" id="FOQK01000045">
    <property type="protein sequence ID" value="SFI45994.1"/>
    <property type="molecule type" value="Genomic_DNA"/>
</dbReference>
<dbReference type="Gene3D" id="3.30.70.20">
    <property type="match status" value="1"/>
</dbReference>
<dbReference type="PROSITE" id="PS51379">
    <property type="entry name" value="4FE4S_FER_2"/>
    <property type="match status" value="1"/>
</dbReference>
<name>A0A1I3IDD4_SELRU</name>
<dbReference type="PRINTS" id="PR00352">
    <property type="entry name" value="3FE4SFRDOXIN"/>
</dbReference>
<keyword evidence="5 6" id="KW-0411">Iron-sulfur</keyword>
<dbReference type="InterPro" id="IPR017896">
    <property type="entry name" value="4Fe4S_Fe-S-bd"/>
</dbReference>
<keyword evidence="4 6" id="KW-0408">Iron</keyword>
<keyword evidence="3 6" id="KW-0249">Electron transport</keyword>
<keyword evidence="2 6" id="KW-0479">Metal-binding</keyword>
<dbReference type="Pfam" id="PF13459">
    <property type="entry name" value="Fer4_15"/>
    <property type="match status" value="1"/>
</dbReference>
<dbReference type="InterPro" id="IPR017900">
    <property type="entry name" value="4Fe4S_Fe_S_CS"/>
</dbReference>
<evidence type="ECO:0000256" key="5">
    <source>
        <dbReference type="ARBA" id="ARBA00023014"/>
    </source>
</evidence>
<protein>
    <recommendedName>
        <fullName evidence="6">Ferredoxin</fullName>
    </recommendedName>
</protein>
<organism evidence="7 8">
    <name type="scientific">Selenomonas ruminantium</name>
    <dbReference type="NCBI Taxonomy" id="971"/>
    <lineage>
        <taxon>Bacteria</taxon>
        <taxon>Bacillati</taxon>
        <taxon>Bacillota</taxon>
        <taxon>Negativicutes</taxon>
        <taxon>Selenomonadales</taxon>
        <taxon>Selenomonadaceae</taxon>
        <taxon>Selenomonas</taxon>
    </lineage>
</organism>
<dbReference type="SUPFAM" id="SSF54862">
    <property type="entry name" value="4Fe-4S ferredoxins"/>
    <property type="match status" value="1"/>
</dbReference>
<dbReference type="RefSeq" id="WP_075445852.1">
    <property type="nucleotide sequence ID" value="NZ_FOQK01000045.1"/>
</dbReference>
<keyword evidence="1 6" id="KW-0813">Transport</keyword>
<evidence type="ECO:0000313" key="8">
    <source>
        <dbReference type="Proteomes" id="UP000183639"/>
    </source>
</evidence>
<dbReference type="GO" id="GO:0005506">
    <property type="term" value="F:iron ion binding"/>
    <property type="evidence" value="ECO:0007669"/>
    <property type="project" value="UniProtKB-UniRule"/>
</dbReference>
<proteinExistence type="predicted"/>
<comment type="function">
    <text evidence="6">Ferredoxins are iron-sulfur proteins that transfer electrons in a wide variety of metabolic reactions.</text>
</comment>
<dbReference type="PANTHER" id="PTHR36923:SF3">
    <property type="entry name" value="FERREDOXIN"/>
    <property type="match status" value="1"/>
</dbReference>
<evidence type="ECO:0000256" key="6">
    <source>
        <dbReference type="RuleBase" id="RU368020"/>
    </source>
</evidence>
<evidence type="ECO:0000256" key="3">
    <source>
        <dbReference type="ARBA" id="ARBA00022982"/>
    </source>
</evidence>
<sequence length="61" mass="6347">MKGYVDKDLCVGCGMCTGACPEGFRFGDDGLAEGYQELPADSVDDARQAAEDCPVGAITVK</sequence>
<dbReference type="GO" id="GO:0009055">
    <property type="term" value="F:electron transfer activity"/>
    <property type="evidence" value="ECO:0007669"/>
    <property type="project" value="UniProtKB-UniRule"/>
</dbReference>
<dbReference type="InterPro" id="IPR051269">
    <property type="entry name" value="Fe-S_cluster_ET"/>
</dbReference>